<comment type="caution">
    <text evidence="3">The sequence shown here is derived from an EMBL/GenBank/DDBJ whole genome shotgun (WGS) entry which is preliminary data.</text>
</comment>
<dbReference type="RefSeq" id="WP_377573818.1">
    <property type="nucleotide sequence ID" value="NZ_JBHTKA010000001.1"/>
</dbReference>
<evidence type="ECO:0000256" key="1">
    <source>
        <dbReference type="SAM" id="Phobius"/>
    </source>
</evidence>
<keyword evidence="1" id="KW-0812">Transmembrane</keyword>
<name>A0ABW3JWI2_9BACT</name>
<dbReference type="Proteomes" id="UP001597112">
    <property type="component" value="Unassembled WGS sequence"/>
</dbReference>
<feature type="transmembrane region" description="Helical" evidence="1">
    <location>
        <begin position="376"/>
        <end position="395"/>
    </location>
</feature>
<keyword evidence="1" id="KW-1133">Transmembrane helix</keyword>
<dbReference type="EMBL" id="JBHTKA010000001">
    <property type="protein sequence ID" value="MFD0997956.1"/>
    <property type="molecule type" value="Genomic_DNA"/>
</dbReference>
<evidence type="ECO:0000259" key="2">
    <source>
        <dbReference type="Pfam" id="PF13785"/>
    </source>
</evidence>
<keyword evidence="4" id="KW-1185">Reference proteome</keyword>
<sequence>MSGSNYTITCLNCGTVNTVRGKAMTLAMTCSSCQYYVRLGKWNTDRNIFGYKDEPAIPIGAKGKFDGVVYEVMGFVVKQESKYHYKWREYLLFNPMHGYAFLSEYSGNWNFVWPVEVGPKDNPDMEFYYEESFYRLYQKYSADVIYARGEFFFDVVDLTASTTNHEYIAPPYMTTLEKNGDSLLWCKGEYCSPQEVAQAFNIPVSRLPKKEGRGYTQPVVTSFKEGTLIKASLAILLVIIALQFYFNSSAKEEVVFSGTFNQSELKDQKFFVSSSFDLKGGTKSVAMDIYAPLVNDWFYADFALINETTGTEYNFSKDIEYYSGYEDGESWSEGSTRGEAFLSEIPEGRYHINIYPEFSVSYQSFSIRVVRDVSSLSNFIVILVLLAIFPAVFFIRKYMLEAKRWEDSDYSPYATEE</sequence>
<dbReference type="InterPro" id="IPR025235">
    <property type="entry name" value="DUF4178"/>
</dbReference>
<evidence type="ECO:0000313" key="4">
    <source>
        <dbReference type="Proteomes" id="UP001597112"/>
    </source>
</evidence>
<dbReference type="Pfam" id="PF13785">
    <property type="entry name" value="DUF4178"/>
    <property type="match status" value="1"/>
</dbReference>
<protein>
    <submittedName>
        <fullName evidence="3">DUF4178 domain-containing protein</fullName>
    </submittedName>
</protein>
<keyword evidence="1" id="KW-0472">Membrane</keyword>
<proteinExistence type="predicted"/>
<evidence type="ECO:0000313" key="3">
    <source>
        <dbReference type="EMBL" id="MFD0997956.1"/>
    </source>
</evidence>
<accession>A0ABW3JWI2</accession>
<gene>
    <name evidence="3" type="ORF">ACFQ21_01520</name>
</gene>
<feature type="domain" description="DUF4178" evidence="2">
    <location>
        <begin position="59"/>
        <end position="193"/>
    </location>
</feature>
<reference evidence="4" key="1">
    <citation type="journal article" date="2019" name="Int. J. Syst. Evol. Microbiol.">
        <title>The Global Catalogue of Microorganisms (GCM) 10K type strain sequencing project: providing services to taxonomists for standard genome sequencing and annotation.</title>
        <authorList>
            <consortium name="The Broad Institute Genomics Platform"/>
            <consortium name="The Broad Institute Genome Sequencing Center for Infectious Disease"/>
            <person name="Wu L."/>
            <person name="Ma J."/>
        </authorList>
    </citation>
    <scope>NUCLEOTIDE SEQUENCE [LARGE SCALE GENOMIC DNA]</scope>
    <source>
        <strain evidence="4">CCUG 58938</strain>
    </source>
</reference>
<organism evidence="3 4">
    <name type="scientific">Ohtaekwangia kribbensis</name>
    <dbReference type="NCBI Taxonomy" id="688913"/>
    <lineage>
        <taxon>Bacteria</taxon>
        <taxon>Pseudomonadati</taxon>
        <taxon>Bacteroidota</taxon>
        <taxon>Cytophagia</taxon>
        <taxon>Cytophagales</taxon>
        <taxon>Fulvivirgaceae</taxon>
        <taxon>Ohtaekwangia</taxon>
    </lineage>
</organism>